<dbReference type="Pfam" id="PF26003">
    <property type="entry name" value="Integrase_N_phage"/>
    <property type="match status" value="1"/>
</dbReference>
<dbReference type="GO" id="GO:0006310">
    <property type="term" value="P:DNA recombination"/>
    <property type="evidence" value="ECO:0007669"/>
    <property type="project" value="UniProtKB-KW"/>
</dbReference>
<keyword evidence="4" id="KW-0233">DNA recombination</keyword>
<gene>
    <name evidence="8" type="ORF">W59_06343</name>
</gene>
<evidence type="ECO:0000313" key="9">
    <source>
        <dbReference type="Proteomes" id="UP000006447"/>
    </source>
</evidence>
<evidence type="ECO:0000256" key="1">
    <source>
        <dbReference type="ARBA" id="ARBA00008857"/>
    </source>
</evidence>
<dbReference type="InterPro" id="IPR013762">
    <property type="entry name" value="Integrase-like_cat_sf"/>
</dbReference>
<reference evidence="8 9" key="1">
    <citation type="journal article" date="2012" name="J. Bacteriol.">
        <title>Draft genome sequence of the nitrophenol-degrading actinomycete Rhodococcus imtechensis RKJ300.</title>
        <authorList>
            <person name="Vikram S."/>
            <person name="Kumar S."/>
            <person name="Subramanian S."/>
            <person name="Raghava G.P."/>
        </authorList>
    </citation>
    <scope>NUCLEOTIDE SEQUENCE [LARGE SCALE GENOMIC DNA]</scope>
    <source>
        <strain evidence="8 9">RKJ300</strain>
    </source>
</reference>
<dbReference type="SUPFAM" id="SSF56349">
    <property type="entry name" value="DNA breaking-rejoining enzymes"/>
    <property type="match status" value="1"/>
</dbReference>
<dbReference type="GO" id="GO:0003677">
    <property type="term" value="F:DNA binding"/>
    <property type="evidence" value="ECO:0007669"/>
    <property type="project" value="UniProtKB-UniRule"/>
</dbReference>
<dbReference type="GO" id="GO:0015074">
    <property type="term" value="P:DNA integration"/>
    <property type="evidence" value="ECO:0007669"/>
    <property type="project" value="UniProtKB-KW"/>
</dbReference>
<dbReference type="Proteomes" id="UP000006447">
    <property type="component" value="Unassembled WGS sequence"/>
</dbReference>
<dbReference type="Gene3D" id="1.10.150.130">
    <property type="match status" value="1"/>
</dbReference>
<dbReference type="InterPro" id="IPR058717">
    <property type="entry name" value="Phage_L5_Integrase_N"/>
</dbReference>
<evidence type="ECO:0000256" key="3">
    <source>
        <dbReference type="ARBA" id="ARBA00023125"/>
    </source>
</evidence>
<dbReference type="PANTHER" id="PTHR30629:SF2">
    <property type="entry name" value="PROPHAGE INTEGRASE INTS-RELATED"/>
    <property type="match status" value="1"/>
</dbReference>
<dbReference type="Gene3D" id="1.10.443.10">
    <property type="entry name" value="Intergrase catalytic core"/>
    <property type="match status" value="1"/>
</dbReference>
<dbReference type="InterPro" id="IPR050808">
    <property type="entry name" value="Phage_Integrase"/>
</dbReference>
<sequence>MAGRRGWGKNRKLPSGRWQASYVAPDGVRYTAPMTFAAKLDAEGWLASERRKVDLGTWTPPGERADEGLTLAHYAERWFAETKGRHKPRTRDLNRGYLDRVILPELGPVPIDKLTVQMVRAWFAGLDAYPTRNANAYSLLRTILNQALDDELIPANPCRVKRAAVKNRVVEPIALTASEIRAFSDAMGIERWKTLILVAGFSGLRWGELAALRRSDITLTDVECSVTVSRAAVRRAGEFVIGAPKSKAALRTVPLPTGLRPIIRAHLDTFAQAGRSGLVFPSETGNVPHENTVRPHYKRAAAKIGHPTLRFHDLRHSAATLFAQAGATLADHMTLMGHTSSAMSARYTHSTAARNRSLVEALWVDDEKPPS</sequence>
<dbReference type="CDD" id="cd01189">
    <property type="entry name" value="INT_ICEBs1_C_like"/>
    <property type="match status" value="1"/>
</dbReference>
<name>I0WWN9_RHOOP</name>
<dbReference type="PANTHER" id="PTHR30629">
    <property type="entry name" value="PROPHAGE INTEGRASE"/>
    <property type="match status" value="1"/>
</dbReference>
<evidence type="ECO:0000256" key="4">
    <source>
        <dbReference type="ARBA" id="ARBA00023172"/>
    </source>
</evidence>
<organism evidence="8 9">
    <name type="scientific">Rhodococcus opacus RKJ300 = JCM 13270</name>
    <dbReference type="NCBI Taxonomy" id="1165867"/>
    <lineage>
        <taxon>Bacteria</taxon>
        <taxon>Bacillati</taxon>
        <taxon>Actinomycetota</taxon>
        <taxon>Actinomycetes</taxon>
        <taxon>Mycobacteriales</taxon>
        <taxon>Nocardiaceae</taxon>
        <taxon>Rhodococcus</taxon>
    </lineage>
</organism>
<keyword evidence="3 5" id="KW-0238">DNA-binding</keyword>
<comment type="caution">
    <text evidence="8">The sequence shown here is derived from an EMBL/GenBank/DDBJ whole genome shotgun (WGS) entry which is preliminary data.</text>
</comment>
<dbReference type="EMBL" id="AJJH01000024">
    <property type="protein sequence ID" value="EID80805.1"/>
    <property type="molecule type" value="Genomic_DNA"/>
</dbReference>
<evidence type="ECO:0000259" key="7">
    <source>
        <dbReference type="PROSITE" id="PS51900"/>
    </source>
</evidence>
<protein>
    <submittedName>
        <fullName evidence="8">Integrase</fullName>
    </submittedName>
</protein>
<comment type="similarity">
    <text evidence="1">Belongs to the 'phage' integrase family.</text>
</comment>
<dbReference type="PROSITE" id="PS51898">
    <property type="entry name" value="TYR_RECOMBINASE"/>
    <property type="match status" value="1"/>
</dbReference>
<proteinExistence type="inferred from homology"/>
<evidence type="ECO:0000259" key="6">
    <source>
        <dbReference type="PROSITE" id="PS51898"/>
    </source>
</evidence>
<dbReference type="InterPro" id="IPR010998">
    <property type="entry name" value="Integrase_recombinase_N"/>
</dbReference>
<dbReference type="Pfam" id="PF00589">
    <property type="entry name" value="Phage_integrase"/>
    <property type="match status" value="1"/>
</dbReference>
<keyword evidence="2" id="KW-0229">DNA integration</keyword>
<feature type="domain" description="Core-binding (CB)" evidence="7">
    <location>
        <begin position="69"/>
        <end position="148"/>
    </location>
</feature>
<dbReference type="InterPro" id="IPR002104">
    <property type="entry name" value="Integrase_catalytic"/>
</dbReference>
<dbReference type="InterPro" id="IPR011010">
    <property type="entry name" value="DNA_brk_join_enz"/>
</dbReference>
<feature type="domain" description="Tyr recombinase" evidence="6">
    <location>
        <begin position="170"/>
        <end position="360"/>
    </location>
</feature>
<evidence type="ECO:0000256" key="5">
    <source>
        <dbReference type="PROSITE-ProRule" id="PRU01248"/>
    </source>
</evidence>
<evidence type="ECO:0000256" key="2">
    <source>
        <dbReference type="ARBA" id="ARBA00022908"/>
    </source>
</evidence>
<dbReference type="Pfam" id="PF14659">
    <property type="entry name" value="Phage_int_SAM_3"/>
    <property type="match status" value="1"/>
</dbReference>
<evidence type="ECO:0000313" key="8">
    <source>
        <dbReference type="EMBL" id="EID80805.1"/>
    </source>
</evidence>
<dbReference type="InterPro" id="IPR044068">
    <property type="entry name" value="CB"/>
</dbReference>
<accession>I0WWN9</accession>
<dbReference type="InterPro" id="IPR004107">
    <property type="entry name" value="Integrase_SAM-like_N"/>
</dbReference>
<dbReference type="AlphaFoldDB" id="I0WWN9"/>
<dbReference type="PROSITE" id="PS51900">
    <property type="entry name" value="CB"/>
    <property type="match status" value="1"/>
</dbReference>